<evidence type="ECO:0000259" key="1">
    <source>
        <dbReference type="Pfam" id="PF00561"/>
    </source>
</evidence>
<evidence type="ECO:0000313" key="2">
    <source>
        <dbReference type="EMBL" id="AXR07087.1"/>
    </source>
</evidence>
<dbReference type="PRINTS" id="PR00412">
    <property type="entry name" value="EPOXHYDRLASE"/>
</dbReference>
<sequence>MIETEFQAGAATLTALDNQGAGPVVIGLHGYLDNAASLEPLAPFLHNCRFIALDLAGHGNSSHRPHGAHYNLVDYLQDLHALIQHKEFDKVVLLGHSLGGILATMYAAVFPEKVSGVVSIDACGPLTKPVETTTEQLRDSIESRFKKTRNRLKVVDIEQAVEARCQVSDISEEHARVILKRNLTQDAGGHYFWASDPKLRTRSNLRLTDPQAKALMGDIQCPVYFAGATNSFKNLQENYPKREAWFKNAQCEYFVGGHHIHMEKPDEVGAAIKRFVEQL</sequence>
<dbReference type="EMBL" id="CP031769">
    <property type="protein sequence ID" value="AXR07087.1"/>
    <property type="molecule type" value="Genomic_DNA"/>
</dbReference>
<dbReference type="KEGG" id="salm:D0Y50_12445"/>
<dbReference type="PANTHER" id="PTHR43798">
    <property type="entry name" value="MONOACYLGLYCEROL LIPASE"/>
    <property type="match status" value="1"/>
</dbReference>
<protein>
    <submittedName>
        <fullName evidence="2">Alpha/beta hydrolase</fullName>
    </submittedName>
</protein>
<evidence type="ECO:0000313" key="3">
    <source>
        <dbReference type="Proteomes" id="UP000262073"/>
    </source>
</evidence>
<feature type="domain" description="AB hydrolase-1" evidence="1">
    <location>
        <begin position="23"/>
        <end position="265"/>
    </location>
</feature>
<dbReference type="PANTHER" id="PTHR43798:SF33">
    <property type="entry name" value="HYDROLASE, PUTATIVE (AFU_ORTHOLOGUE AFUA_2G14860)-RELATED"/>
    <property type="match status" value="1"/>
</dbReference>
<dbReference type="Pfam" id="PF00561">
    <property type="entry name" value="Abhydrolase_1"/>
    <property type="match status" value="1"/>
</dbReference>
<name>A0A346NNI0_9ALTE</name>
<keyword evidence="3" id="KW-1185">Reference proteome</keyword>
<dbReference type="GO" id="GO:0016787">
    <property type="term" value="F:hydrolase activity"/>
    <property type="evidence" value="ECO:0007669"/>
    <property type="project" value="UniProtKB-KW"/>
</dbReference>
<organism evidence="2 3">
    <name type="scientific">Salinimonas sediminis</name>
    <dbReference type="NCBI Taxonomy" id="2303538"/>
    <lineage>
        <taxon>Bacteria</taxon>
        <taxon>Pseudomonadati</taxon>
        <taxon>Pseudomonadota</taxon>
        <taxon>Gammaproteobacteria</taxon>
        <taxon>Alteromonadales</taxon>
        <taxon>Alteromonadaceae</taxon>
        <taxon>Alteromonas/Salinimonas group</taxon>
        <taxon>Salinimonas</taxon>
    </lineage>
</organism>
<dbReference type="PRINTS" id="PR00111">
    <property type="entry name" value="ABHYDROLASE"/>
</dbReference>
<dbReference type="RefSeq" id="WP_108568301.1">
    <property type="nucleotide sequence ID" value="NZ_CP031769.1"/>
</dbReference>
<keyword evidence="2" id="KW-0378">Hydrolase</keyword>
<dbReference type="InterPro" id="IPR000639">
    <property type="entry name" value="Epox_hydrolase-like"/>
</dbReference>
<accession>A0A346NNI0</accession>
<dbReference type="Gene3D" id="3.40.50.1820">
    <property type="entry name" value="alpha/beta hydrolase"/>
    <property type="match status" value="1"/>
</dbReference>
<gene>
    <name evidence="2" type="ORF">D0Y50_12445</name>
</gene>
<dbReference type="GO" id="GO:0016020">
    <property type="term" value="C:membrane"/>
    <property type="evidence" value="ECO:0007669"/>
    <property type="project" value="TreeGrafter"/>
</dbReference>
<dbReference type="InterPro" id="IPR050266">
    <property type="entry name" value="AB_hydrolase_sf"/>
</dbReference>
<dbReference type="AlphaFoldDB" id="A0A346NNI0"/>
<dbReference type="InterPro" id="IPR000073">
    <property type="entry name" value="AB_hydrolase_1"/>
</dbReference>
<dbReference type="OrthoDB" id="149912at2"/>
<reference evidence="2 3" key="1">
    <citation type="submission" date="2018-08" db="EMBL/GenBank/DDBJ databases">
        <title>Salinimonas sediminis sp. nov., a piezophilic bacterium isolated from a deep-sea sediment sample from the New Britain Trench.</title>
        <authorList>
            <person name="Cao J."/>
        </authorList>
    </citation>
    <scope>NUCLEOTIDE SEQUENCE [LARGE SCALE GENOMIC DNA]</scope>
    <source>
        <strain evidence="2 3">N102</strain>
    </source>
</reference>
<dbReference type="Proteomes" id="UP000262073">
    <property type="component" value="Chromosome"/>
</dbReference>
<dbReference type="InterPro" id="IPR029058">
    <property type="entry name" value="AB_hydrolase_fold"/>
</dbReference>
<proteinExistence type="predicted"/>
<dbReference type="SUPFAM" id="SSF53474">
    <property type="entry name" value="alpha/beta-Hydrolases"/>
    <property type="match status" value="1"/>
</dbReference>